<sequence>MKRSAMRGFTLVELIIVIAITGILAGMVAIFLRSPVQNYVDTAARAELSDIADLALRRLARDVRLALPNSVYVSADRKMLQFLLVKTGGRYIDISDAPPATLLPLDFSPTASLSFDIAGAAPTGRQQILANDYIVVFNIGSAPADAYTGGNIARVASVSGTRVTLASNPFATATPSMPSPTNRFQVVTGTVTYVCAPAAGGGGTLTRNYSTAIFGPNGLGAPPYGAPALLARKISGCAFDYTVLANTNAALVSMTLTLTAPNGENVSLSRQVHVDNTP</sequence>
<reference evidence="2 3" key="1">
    <citation type="submission" date="2019-11" db="EMBL/GenBank/DDBJ databases">
        <title>Type strains purchased from KCTC, JCM and DSMZ.</title>
        <authorList>
            <person name="Lu H."/>
        </authorList>
    </citation>
    <scope>NUCLEOTIDE SEQUENCE [LARGE SCALE GENOMIC DNA]</scope>
    <source>
        <strain evidence="2 3">DSM 103461</strain>
    </source>
</reference>
<dbReference type="NCBIfam" id="TIGR02532">
    <property type="entry name" value="IV_pilin_GFxxxE"/>
    <property type="match status" value="1"/>
</dbReference>
<dbReference type="PROSITE" id="PS00409">
    <property type="entry name" value="PROKAR_NTER_METHYL"/>
    <property type="match status" value="1"/>
</dbReference>
<keyword evidence="1" id="KW-1133">Transmembrane helix</keyword>
<gene>
    <name evidence="2" type="ORF">GM655_07745</name>
</gene>
<keyword evidence="1" id="KW-0812">Transmembrane</keyword>
<dbReference type="Gene3D" id="3.30.700.10">
    <property type="entry name" value="Glycoprotein, Type 4 Pilin"/>
    <property type="match status" value="1"/>
</dbReference>
<dbReference type="EMBL" id="WNKW01000001">
    <property type="protein sequence ID" value="MTW32715.1"/>
    <property type="molecule type" value="Genomic_DNA"/>
</dbReference>
<dbReference type="SUPFAM" id="SSF54523">
    <property type="entry name" value="Pili subunits"/>
    <property type="match status" value="1"/>
</dbReference>
<proteinExistence type="predicted"/>
<accession>A0ABW9SLE2</accession>
<dbReference type="Proteomes" id="UP000735592">
    <property type="component" value="Unassembled WGS sequence"/>
</dbReference>
<keyword evidence="1" id="KW-0472">Membrane</keyword>
<evidence type="ECO:0000256" key="1">
    <source>
        <dbReference type="SAM" id="Phobius"/>
    </source>
</evidence>
<dbReference type="InterPro" id="IPR012902">
    <property type="entry name" value="N_methyl_site"/>
</dbReference>
<keyword evidence="3" id="KW-1185">Reference proteome</keyword>
<comment type="caution">
    <text evidence="2">The sequence shown here is derived from an EMBL/GenBank/DDBJ whole genome shotgun (WGS) entry which is preliminary data.</text>
</comment>
<dbReference type="Pfam" id="PF07963">
    <property type="entry name" value="N_methyl"/>
    <property type="match status" value="1"/>
</dbReference>
<protein>
    <submittedName>
        <fullName evidence="2">Prepilin-type N-terminal cleavage/methylation domain-containing protein</fullName>
    </submittedName>
</protein>
<dbReference type="InterPro" id="IPR045584">
    <property type="entry name" value="Pilin-like"/>
</dbReference>
<feature type="transmembrane region" description="Helical" evidence="1">
    <location>
        <begin position="12"/>
        <end position="32"/>
    </location>
</feature>
<name>A0ABW9SLE2_9BURK</name>
<dbReference type="RefSeq" id="WP_155433947.1">
    <property type="nucleotide sequence ID" value="NZ_JBHLXK010000003.1"/>
</dbReference>
<evidence type="ECO:0000313" key="3">
    <source>
        <dbReference type="Proteomes" id="UP000735592"/>
    </source>
</evidence>
<organism evidence="2 3">
    <name type="scientific">Pseudoduganella danionis</name>
    <dbReference type="NCBI Taxonomy" id="1890295"/>
    <lineage>
        <taxon>Bacteria</taxon>
        <taxon>Pseudomonadati</taxon>
        <taxon>Pseudomonadota</taxon>
        <taxon>Betaproteobacteria</taxon>
        <taxon>Burkholderiales</taxon>
        <taxon>Oxalobacteraceae</taxon>
        <taxon>Telluria group</taxon>
        <taxon>Pseudoduganella</taxon>
    </lineage>
</organism>
<evidence type="ECO:0000313" key="2">
    <source>
        <dbReference type="EMBL" id="MTW32715.1"/>
    </source>
</evidence>